<dbReference type="CDD" id="cd16358">
    <property type="entry name" value="GlxI_Ni"/>
    <property type="match status" value="1"/>
</dbReference>
<evidence type="ECO:0000256" key="2">
    <source>
        <dbReference type="ARBA" id="ARBA00004470"/>
    </source>
</evidence>
<comment type="pathway">
    <text evidence="4">Secondary metabolite metabolism; methylglyoxal degradation; (R)-lactate from methylglyoxal: step 1/2.</text>
</comment>
<evidence type="ECO:0000256" key="6">
    <source>
        <dbReference type="ARBA" id="ARBA00010363"/>
    </source>
</evidence>
<feature type="domain" description="VOC" evidence="22">
    <location>
        <begin position="406"/>
        <end position="530"/>
    </location>
</feature>
<evidence type="ECO:0000256" key="13">
    <source>
        <dbReference type="ARBA" id="ARBA00022679"/>
    </source>
</evidence>
<proteinExistence type="inferred from homology"/>
<dbReference type="PROSITE" id="PS00857">
    <property type="entry name" value="PREPHENATE_DEHYDR_1"/>
    <property type="match status" value="1"/>
</dbReference>
<dbReference type="InterPro" id="IPR029068">
    <property type="entry name" value="Glyas_Bleomycin-R_OHBP_Dase"/>
</dbReference>
<evidence type="ECO:0000256" key="7">
    <source>
        <dbReference type="ARBA" id="ARBA00011690"/>
    </source>
</evidence>
<dbReference type="Gene3D" id="3.10.180.10">
    <property type="entry name" value="2,3-Dihydroxybiphenyl 1,2-Dioxygenase, domain 1"/>
    <property type="match status" value="4"/>
</dbReference>
<evidence type="ECO:0000256" key="16">
    <source>
        <dbReference type="ARBA" id="ARBA00030537"/>
    </source>
</evidence>
<reference evidence="23 24" key="1">
    <citation type="submission" date="2021-05" db="EMBL/GenBank/DDBJ databases">
        <title>Genome Assembly of Synthetic Allotetraploid Brassica napus Reveals Homoeologous Exchanges between Subgenomes.</title>
        <authorList>
            <person name="Davis J.T."/>
        </authorList>
    </citation>
    <scope>NUCLEOTIDE SEQUENCE [LARGE SCALE GENOMIC DNA]</scope>
    <source>
        <strain evidence="24">cv. Da-Ae</strain>
        <tissue evidence="23">Seedling</tissue>
    </source>
</reference>
<comment type="catalytic activity">
    <reaction evidence="19">
        <text>(R)-S-lactoylglutathione = methylglyoxal + glutathione</text>
        <dbReference type="Rhea" id="RHEA:19069"/>
        <dbReference type="ChEBI" id="CHEBI:17158"/>
        <dbReference type="ChEBI" id="CHEBI:57474"/>
        <dbReference type="ChEBI" id="CHEBI:57925"/>
        <dbReference type="EC" id="4.4.1.5"/>
    </reaction>
</comment>
<dbReference type="Pfam" id="PF01571">
    <property type="entry name" value="GCV_T"/>
    <property type="match status" value="2"/>
</dbReference>
<dbReference type="InterPro" id="IPR018528">
    <property type="entry name" value="Preph_deHydtase_CS"/>
</dbReference>
<comment type="similarity">
    <text evidence="6">Belongs to the glyoxalase I family.</text>
</comment>
<evidence type="ECO:0000256" key="18">
    <source>
        <dbReference type="ARBA" id="ARBA00047665"/>
    </source>
</evidence>
<dbReference type="InterPro" id="IPR027266">
    <property type="entry name" value="TrmE/GcvT-like"/>
</dbReference>
<dbReference type="Gene3D" id="2.40.30.110">
    <property type="entry name" value="Aminomethyltransferase beta-barrel domains"/>
    <property type="match status" value="1"/>
</dbReference>
<dbReference type="Pfam" id="PF00903">
    <property type="entry name" value="Glyoxalase"/>
    <property type="match status" value="4"/>
</dbReference>
<feature type="domain" description="VOC" evidence="22">
    <location>
        <begin position="742"/>
        <end position="866"/>
    </location>
</feature>
<keyword evidence="13" id="KW-0808">Transferase</keyword>
<evidence type="ECO:0000256" key="15">
    <source>
        <dbReference type="ARBA" id="ARBA00023239"/>
    </source>
</evidence>
<evidence type="ECO:0000259" key="21">
    <source>
        <dbReference type="PROSITE" id="PS51671"/>
    </source>
</evidence>
<dbReference type="InterPro" id="IPR006223">
    <property type="entry name" value="GcvT"/>
</dbReference>
<dbReference type="Gene3D" id="3.40.190.10">
    <property type="entry name" value="Periplasmic binding protein-like II"/>
    <property type="match status" value="2"/>
</dbReference>
<dbReference type="PROSITE" id="PS00934">
    <property type="entry name" value="GLYOXALASE_I_1"/>
    <property type="match status" value="3"/>
</dbReference>
<dbReference type="Gene3D" id="3.30.1360.120">
    <property type="entry name" value="Probable tRNA modification gtpase trme, domain 1"/>
    <property type="match status" value="1"/>
</dbReference>
<comment type="similarity">
    <text evidence="5">Belongs to the GcvT family.</text>
</comment>
<dbReference type="InterPro" id="IPR013977">
    <property type="entry name" value="GcvT_C"/>
</dbReference>
<dbReference type="InterPro" id="IPR045865">
    <property type="entry name" value="ACT-like_dom_sf"/>
</dbReference>
<dbReference type="InterPro" id="IPR004361">
    <property type="entry name" value="Glyoxalase_1"/>
</dbReference>
<dbReference type="NCBIfam" id="TIGR00528">
    <property type="entry name" value="gcvT"/>
    <property type="match status" value="1"/>
</dbReference>
<comment type="subunit">
    <text evidence="7">The glycine cleavage system is composed of four proteins: P, T, L and H.</text>
</comment>
<evidence type="ECO:0000256" key="14">
    <source>
        <dbReference type="ARBA" id="ARBA00022723"/>
    </source>
</evidence>
<dbReference type="PANTHER" id="PTHR46036">
    <property type="entry name" value="LACTOYLGLUTATHIONE LYASE"/>
    <property type="match status" value="1"/>
</dbReference>
<name>A0ABQ8CYA1_BRANA</name>
<dbReference type="InterPro" id="IPR001086">
    <property type="entry name" value="Preph_deHydtase"/>
</dbReference>
<evidence type="ECO:0000313" key="24">
    <source>
        <dbReference type="Proteomes" id="UP000824890"/>
    </source>
</evidence>
<dbReference type="NCBIfam" id="TIGR00068">
    <property type="entry name" value="glyox_I"/>
    <property type="match status" value="2"/>
</dbReference>
<comment type="function">
    <text evidence="1">Catalyzes the conversion of hemimercaptal, formed from methylglyoxal and glutathione, to S-lactoylglutathione.</text>
</comment>
<keyword evidence="24" id="KW-1185">Reference proteome</keyword>
<evidence type="ECO:0000256" key="11">
    <source>
        <dbReference type="ARBA" id="ARBA00015825"/>
    </source>
</evidence>
<keyword evidence="14" id="KW-0479">Metal-binding</keyword>
<dbReference type="PROSITE" id="PS51671">
    <property type="entry name" value="ACT"/>
    <property type="match status" value="1"/>
</dbReference>
<feature type="domain" description="VOC" evidence="22">
    <location>
        <begin position="872"/>
        <end position="997"/>
    </location>
</feature>
<dbReference type="SUPFAM" id="SSF101790">
    <property type="entry name" value="Aminomethyltransferase beta-barrel domain"/>
    <property type="match status" value="1"/>
</dbReference>
<gene>
    <name evidence="23" type="ORF">HID58_021313</name>
</gene>
<dbReference type="InterPro" id="IPR002912">
    <property type="entry name" value="ACT_dom"/>
</dbReference>
<dbReference type="Pfam" id="PF08669">
    <property type="entry name" value="GCV_T_C"/>
    <property type="match status" value="1"/>
</dbReference>
<feature type="domain" description="ACT" evidence="21">
    <location>
        <begin position="292"/>
        <end position="383"/>
    </location>
</feature>
<evidence type="ECO:0000259" key="22">
    <source>
        <dbReference type="PROSITE" id="PS51819"/>
    </source>
</evidence>
<dbReference type="SUPFAM" id="SSF54593">
    <property type="entry name" value="Glyoxalase/Bleomycin resistance protein/Dihydroxybiphenyl dioxygenase"/>
    <property type="match status" value="4"/>
</dbReference>
<dbReference type="InterPro" id="IPR037523">
    <property type="entry name" value="VOC_core"/>
</dbReference>
<dbReference type="PROSITE" id="PS51819">
    <property type="entry name" value="VOC"/>
    <property type="match status" value="4"/>
</dbReference>
<keyword evidence="15" id="KW-0456">Lyase</keyword>
<comment type="caution">
    <text evidence="23">The sequence shown here is derived from an EMBL/GenBank/DDBJ whole genome shotgun (WGS) entry which is preliminary data.</text>
</comment>
<dbReference type="SUPFAM" id="SSF55021">
    <property type="entry name" value="ACT-like"/>
    <property type="match status" value="1"/>
</dbReference>
<evidence type="ECO:0000256" key="8">
    <source>
        <dbReference type="ARBA" id="ARBA00012081"/>
    </source>
</evidence>
<dbReference type="PANTHER" id="PTHR46036:SF2">
    <property type="entry name" value="LACTOYLGLUTATHIONE LYASE GLX1"/>
    <property type="match status" value="1"/>
</dbReference>
<dbReference type="SUPFAM" id="SSF53850">
    <property type="entry name" value="Periplasmic binding protein-like II"/>
    <property type="match status" value="1"/>
</dbReference>
<dbReference type="Pfam" id="PF00800">
    <property type="entry name" value="PDT"/>
    <property type="match status" value="1"/>
</dbReference>
<dbReference type="InterPro" id="IPR004360">
    <property type="entry name" value="Glyas_Fos-R_dOase_dom"/>
</dbReference>
<dbReference type="EC" id="4.2.1.91" evidence="10"/>
<dbReference type="Proteomes" id="UP000824890">
    <property type="component" value="Unassembled WGS sequence"/>
</dbReference>
<dbReference type="InterPro" id="IPR018146">
    <property type="entry name" value="Glyoxalase_1_CS"/>
</dbReference>
<feature type="domain" description="Prephenate dehydratase" evidence="20">
    <location>
        <begin position="103"/>
        <end position="278"/>
    </location>
</feature>
<evidence type="ECO:0000256" key="12">
    <source>
        <dbReference type="ARBA" id="ARBA00022576"/>
    </source>
</evidence>
<evidence type="ECO:0000256" key="1">
    <source>
        <dbReference type="ARBA" id="ARBA00003610"/>
    </source>
</evidence>
<evidence type="ECO:0000256" key="4">
    <source>
        <dbReference type="ARBA" id="ARBA00005008"/>
    </source>
</evidence>
<dbReference type="Gene3D" id="4.10.1250.10">
    <property type="entry name" value="Aminomethyltransferase fragment"/>
    <property type="match status" value="1"/>
</dbReference>
<dbReference type="EC" id="4.4.1.5" evidence="8"/>
<dbReference type="Gene3D" id="3.30.70.1400">
    <property type="entry name" value="Aminomethyltransferase beta-barrel domains"/>
    <property type="match status" value="1"/>
</dbReference>
<evidence type="ECO:0000256" key="19">
    <source>
        <dbReference type="ARBA" id="ARBA00048273"/>
    </source>
</evidence>
<dbReference type="NCBIfam" id="NF008865">
    <property type="entry name" value="PRK11898.1"/>
    <property type="match status" value="1"/>
</dbReference>
<evidence type="ECO:0000256" key="17">
    <source>
        <dbReference type="ARBA" id="ARBA00031395"/>
    </source>
</evidence>
<dbReference type="CDD" id="cd13631">
    <property type="entry name" value="PBP2_Ct-PDT_like"/>
    <property type="match status" value="1"/>
</dbReference>
<dbReference type="EC" id="2.1.2.10" evidence="9"/>
<evidence type="ECO:0000313" key="23">
    <source>
        <dbReference type="EMBL" id="KAH0921295.1"/>
    </source>
</evidence>
<dbReference type="PROSITE" id="PS51171">
    <property type="entry name" value="PREPHENATE_DEHYDR_3"/>
    <property type="match status" value="1"/>
</dbReference>
<organism evidence="23 24">
    <name type="scientific">Brassica napus</name>
    <name type="common">Rape</name>
    <dbReference type="NCBI Taxonomy" id="3708"/>
    <lineage>
        <taxon>Eukaryota</taxon>
        <taxon>Viridiplantae</taxon>
        <taxon>Streptophyta</taxon>
        <taxon>Embryophyta</taxon>
        <taxon>Tracheophyta</taxon>
        <taxon>Spermatophyta</taxon>
        <taxon>Magnoliopsida</taxon>
        <taxon>eudicotyledons</taxon>
        <taxon>Gunneridae</taxon>
        <taxon>Pentapetalae</taxon>
        <taxon>rosids</taxon>
        <taxon>malvids</taxon>
        <taxon>Brassicales</taxon>
        <taxon>Brassicaceae</taxon>
        <taxon>Brassiceae</taxon>
        <taxon>Brassica</taxon>
    </lineage>
</organism>
<protein>
    <recommendedName>
        <fullName evidence="11">Aminomethyltransferase, mitochondrial</fullName>
        <ecNumber evidence="9">2.1.2.10</ecNumber>
        <ecNumber evidence="10">4.2.1.91</ecNumber>
        <ecNumber evidence="8">4.4.1.5</ecNumber>
    </recommendedName>
    <alternativeName>
        <fullName evidence="17">Glycine cleavage system T protein</fullName>
    </alternativeName>
    <alternativeName>
        <fullName evidence="16">Glyoxalase I</fullName>
    </alternativeName>
</protein>
<dbReference type="SUPFAM" id="SSF103025">
    <property type="entry name" value="Folate-binding domain"/>
    <property type="match status" value="1"/>
</dbReference>
<dbReference type="EMBL" id="JAGKQM010000006">
    <property type="protein sequence ID" value="KAH0921295.1"/>
    <property type="molecule type" value="Genomic_DNA"/>
</dbReference>
<sequence length="1431" mass="158622">MEKCFPIWACPQTAYYHYPLLGFDIKRRRIPLWECSSSASQRAVTVVGGEVPYGRELKKPSDEMGLTQESPQPETFHRDLSMLPKPLTANSLTSSAGDDSKVRISFQGIPGAYSETAALKAYPNCETVPCDQFETAFQAVELWLVDKAVLPIENSVGGSIHRNYDLLLRHRLHIVQEVHLPVNHCLLGVPGVSIEDIKCVLSHPQALDQCVNSLNDLGIQRVSAKDTATAAQTVSSSGERSIGAVASVRAANIYGLDILAQNIQDDANNVTRFLILARDPMIPRTDRPYKTSIVFSLEEGPGVLFKALAVFSLRNINLSKIESRPQRRRPLRVVDGSNNGCAKYFDYLFYIDFEASMAETRAQHALGHLQEFTSFIRILGCYPMDLVSSSREVVGQLETDCFSSDGRSKSSGICSPRASSLRFYTECFGMKVSRQRDVPKEKYSNAFMGFGSEKSHFAVELTYNYGVSSYDIGDGFGHFTISTQDVYKMVETVRAKGGNVTREPGPVEGGSSIIAIVKDPDGYPFELIQRGPTPEPFCQVMLRVGDLDRAIKFYEKALGMRLLRRIKKPEYKYTIGMMGFNESVVLELTYKYGVTEYKKGNAYAQIAIGTDDVYKSGEVVKIVNKELGGKITREPGPLPGIGTKIVSFLDPDGWKTEIGRRVLRQIKMSKTQICLCFIIFLYIWSSGSSREVVGQLETDCFSSDGRSKSSGICSPRASSLRKLADVASNGELLDWPKNDTRRFFHVVYRVGDLDRTIKFYTECFGMKVSRQRDVPKEKYSNAFMGFGSEKSHFAVELTYNYGVSSYDIGDGFGHFTISTQDVYKMVETVRAKGGNVTREPGPVEGGSSIIAIVKDPDGYPFELIQRGPTPEPFCQVMLRVGDLDRAIKFYEKALGMRLLRRIKKPEYKYTIGMMGFNESVVLELTYKYGVTEYKKGNAYAQIAIGTDDVYKSGEVVKIVNKELGGKITREPGPLPGIGTKIVSFLDPDGWKTVLVDNKDFMKELGESSVNYVSSSVKNLEEAPEAKTKSQSFEEEEEKKKMRGGSLWQLGQSITRRLAQSDKKPLSRRYLASGADLKKTALYDFHVAHGGKMVPFSGWSMPIQYKDSIIDSTVNCRVNGSLFDVAHMCGLSLKGKDCVPFLEKLVVADVAGLAPGTGSLTVFTNEKGGAIDDSVITKVTDEHIYLVVNAGCRDKDLAHMEEHMKAFKSKGGDVLWHIHDERSLLALQGPLAAPLLQHLTKEDLSKLYFGQFQILDINGILGKTEHAVDLAKAILEKSEGKVRLTGLGARDSLRLEAGLSLYGNDMEQHISPVEAGLTWAIGKRRRAEGGFLGADVILKQLEDEPTIRRVRFFSSGPPARSHSEVHDENGNKIGEITSGGFSPNLKKNIAMGYVKSGQHKTGTKVKILVRGKPYEGNITKMPFVANKYYKPS</sequence>
<evidence type="ECO:0000256" key="9">
    <source>
        <dbReference type="ARBA" id="ARBA00012616"/>
    </source>
</evidence>
<keyword evidence="12" id="KW-0032">Aminotransferase</keyword>
<evidence type="ECO:0000256" key="3">
    <source>
        <dbReference type="ARBA" id="ARBA00004929"/>
    </source>
</evidence>
<dbReference type="CDD" id="cd04905">
    <property type="entry name" value="ACT_CM-PDT"/>
    <property type="match status" value="1"/>
</dbReference>
<comment type="subcellular location">
    <subcellularLocation>
        <location evidence="2">Plastid</location>
        <location evidence="2">Chloroplast stroma</location>
    </subcellularLocation>
</comment>
<accession>A0ABQ8CYA1</accession>
<feature type="domain" description="VOC" evidence="22">
    <location>
        <begin position="536"/>
        <end position="661"/>
    </location>
</feature>
<dbReference type="PROSITE" id="PS00858">
    <property type="entry name" value="PREPHENATE_DEHYDR_2"/>
    <property type="match status" value="1"/>
</dbReference>
<evidence type="ECO:0000256" key="10">
    <source>
        <dbReference type="ARBA" id="ARBA00013259"/>
    </source>
</evidence>
<evidence type="ECO:0000256" key="5">
    <source>
        <dbReference type="ARBA" id="ARBA00008609"/>
    </source>
</evidence>
<dbReference type="InterPro" id="IPR006222">
    <property type="entry name" value="GCVT_N"/>
</dbReference>
<dbReference type="InterPro" id="IPR029043">
    <property type="entry name" value="GcvT/YgfZ_C"/>
</dbReference>
<comment type="catalytic activity">
    <reaction evidence="18">
        <text>N(6)-[(R)-S(8)-aminomethyldihydrolipoyl]-L-lysyl-[protein] + (6S)-5,6,7,8-tetrahydrofolate = N(6)-[(R)-dihydrolipoyl]-L-lysyl-[protein] + (6R)-5,10-methylene-5,6,7,8-tetrahydrofolate + NH4(+)</text>
        <dbReference type="Rhea" id="RHEA:16945"/>
        <dbReference type="Rhea" id="RHEA-COMP:10475"/>
        <dbReference type="Rhea" id="RHEA-COMP:10492"/>
        <dbReference type="ChEBI" id="CHEBI:15636"/>
        <dbReference type="ChEBI" id="CHEBI:28938"/>
        <dbReference type="ChEBI" id="CHEBI:57453"/>
        <dbReference type="ChEBI" id="CHEBI:83100"/>
        <dbReference type="ChEBI" id="CHEBI:83143"/>
        <dbReference type="EC" id="2.1.2.10"/>
    </reaction>
</comment>
<evidence type="ECO:0000259" key="20">
    <source>
        <dbReference type="PROSITE" id="PS51171"/>
    </source>
</evidence>
<comment type="pathway">
    <text evidence="3">Amino-acid biosynthesis; L-phenylalanine biosynthesis; L-phenylalanine from L-arogenate: step 1/1.</text>
</comment>
<dbReference type="Gene3D" id="3.30.70.260">
    <property type="match status" value="1"/>
</dbReference>